<dbReference type="OrthoDB" id="9811073at2"/>
<sequence>MSDDLPEPDRIEGAPHPRETERLLGQDAAVAGFLDAYNSKRLHSGWMITGPRGVGKATLAWKIATFLLAEAPDDGLFGEAAPATDLSVPPDHPDAKLVQSGAHPRLFVVRRPVDEKTSKLKADITVDAVRGLKGFFQLSAADGGRRVVIVDAADELNRNAANAILKELEEPPARTTILLIAHQPSRLLPTIRSRCRELRCGPLEAQSLAAALEQAGQHTDAPDALLSLCGGSAGDAIRLMNHDGLQLYAELIQLFDGLPRITRPAALKLAESCAGRGAEVRFAMTLDLIDHFLARAARIGLMGQPDSQGAPGEARLLARLSPHDQAARAWADLQQSLGARSRHGKAVNLDPAALILDMVFKIEETALSIAAE</sequence>
<evidence type="ECO:0000313" key="1">
    <source>
        <dbReference type="EMBL" id="SHG81770.1"/>
    </source>
</evidence>
<dbReference type="NCBIfam" id="NF005677">
    <property type="entry name" value="PRK07471.1"/>
    <property type="match status" value="1"/>
</dbReference>
<dbReference type="Pfam" id="PF13177">
    <property type="entry name" value="DNA_pol3_delta2"/>
    <property type="match status" value="1"/>
</dbReference>
<dbReference type="EMBL" id="FQXB01000001">
    <property type="protein sequence ID" value="SHG81770.1"/>
    <property type="molecule type" value="Genomic_DNA"/>
</dbReference>
<dbReference type="RefSeq" id="WP_072899805.1">
    <property type="nucleotide sequence ID" value="NZ_FQXB01000001.1"/>
</dbReference>
<dbReference type="InterPro" id="IPR027417">
    <property type="entry name" value="P-loop_NTPase"/>
</dbReference>
<organism evidence="1 2">
    <name type="scientific">Cognatiyoonia sediminum</name>
    <dbReference type="NCBI Taxonomy" id="1508389"/>
    <lineage>
        <taxon>Bacteria</taxon>
        <taxon>Pseudomonadati</taxon>
        <taxon>Pseudomonadota</taxon>
        <taxon>Alphaproteobacteria</taxon>
        <taxon>Rhodobacterales</taxon>
        <taxon>Paracoccaceae</taxon>
        <taxon>Cognatiyoonia</taxon>
    </lineage>
</organism>
<dbReference type="STRING" id="1508389.SAMN05444003_1069"/>
<dbReference type="Proteomes" id="UP000184074">
    <property type="component" value="Unassembled WGS sequence"/>
</dbReference>
<dbReference type="Gene3D" id="3.40.50.300">
    <property type="entry name" value="P-loop containing nucleotide triphosphate hydrolases"/>
    <property type="match status" value="1"/>
</dbReference>
<dbReference type="SUPFAM" id="SSF52540">
    <property type="entry name" value="P-loop containing nucleoside triphosphate hydrolases"/>
    <property type="match status" value="1"/>
</dbReference>
<proteinExistence type="predicted"/>
<protein>
    <submittedName>
        <fullName evidence="1">DNA polymerase III, delta prime subunit</fullName>
    </submittedName>
</protein>
<name>A0A1M5MWQ4_9RHOB</name>
<keyword evidence="2" id="KW-1185">Reference proteome</keyword>
<dbReference type="AlphaFoldDB" id="A0A1M5MWQ4"/>
<reference evidence="1 2" key="1">
    <citation type="submission" date="2016-11" db="EMBL/GenBank/DDBJ databases">
        <authorList>
            <person name="Jaros S."/>
            <person name="Januszkiewicz K."/>
            <person name="Wedrychowicz H."/>
        </authorList>
    </citation>
    <scope>NUCLEOTIDE SEQUENCE [LARGE SCALE GENOMIC DNA]</scope>
    <source>
        <strain evidence="1 2">DSM 28715</strain>
    </source>
</reference>
<dbReference type="GO" id="GO:0006261">
    <property type="term" value="P:DNA-templated DNA replication"/>
    <property type="evidence" value="ECO:0007669"/>
    <property type="project" value="TreeGrafter"/>
</dbReference>
<dbReference type="PANTHER" id="PTHR11669">
    <property type="entry name" value="REPLICATION FACTOR C / DNA POLYMERASE III GAMMA-TAU SUBUNIT"/>
    <property type="match status" value="1"/>
</dbReference>
<dbReference type="PANTHER" id="PTHR11669:SF8">
    <property type="entry name" value="DNA POLYMERASE III SUBUNIT DELTA"/>
    <property type="match status" value="1"/>
</dbReference>
<evidence type="ECO:0000313" key="2">
    <source>
        <dbReference type="Proteomes" id="UP000184074"/>
    </source>
</evidence>
<accession>A0A1M5MWQ4</accession>
<dbReference type="GO" id="GO:0009360">
    <property type="term" value="C:DNA polymerase III complex"/>
    <property type="evidence" value="ECO:0007669"/>
    <property type="project" value="TreeGrafter"/>
</dbReference>
<gene>
    <name evidence="1" type="ORF">SAMN05444003_1069</name>
</gene>
<dbReference type="InterPro" id="IPR050238">
    <property type="entry name" value="DNA_Rep/Repair_Clamp_Loader"/>
</dbReference>